<evidence type="ECO:0000256" key="2">
    <source>
        <dbReference type="ARBA" id="ARBA00023125"/>
    </source>
</evidence>
<dbReference type="PANTHER" id="PTHR34605:SF4">
    <property type="entry name" value="DNA ADENINE METHYLTRANSFERASE"/>
    <property type="match status" value="1"/>
</dbReference>
<evidence type="ECO:0000313" key="8">
    <source>
        <dbReference type="Proteomes" id="UP000049855"/>
    </source>
</evidence>
<evidence type="ECO:0000259" key="5">
    <source>
        <dbReference type="PROSITE" id="PS51898"/>
    </source>
</evidence>
<name>A0A0U1L3W6_9FIRM</name>
<dbReference type="Gene3D" id="1.10.150.130">
    <property type="match status" value="1"/>
</dbReference>
<dbReference type="RefSeq" id="WP_021170377.1">
    <property type="nucleotide sequence ID" value="NZ_CTRP01000014.1"/>
</dbReference>
<dbReference type="InterPro" id="IPR004107">
    <property type="entry name" value="Integrase_SAM-like_N"/>
</dbReference>
<feature type="domain" description="Core-binding (CB)" evidence="6">
    <location>
        <begin position="20"/>
        <end position="99"/>
    </location>
</feature>
<gene>
    <name evidence="7" type="ORF">SpAn4DRAFT_0840</name>
</gene>
<keyword evidence="8" id="KW-1185">Reference proteome</keyword>
<dbReference type="PROSITE" id="PS51898">
    <property type="entry name" value="TYR_RECOMBINASE"/>
    <property type="match status" value="1"/>
</dbReference>
<dbReference type="GO" id="GO:0006310">
    <property type="term" value="P:DNA recombination"/>
    <property type="evidence" value="ECO:0007669"/>
    <property type="project" value="UniProtKB-KW"/>
</dbReference>
<keyword evidence="3" id="KW-0233">DNA recombination</keyword>
<dbReference type="AlphaFoldDB" id="A0A0U1L3W6"/>
<sequence length="326" mass="36901">MNSNDKDFVLRKNNFIQNNKKLSIKSKKRLQKSKSDNTLRAYEADWMDFYDWCTYHSLQALPAEPETIVNYINDLADHAKANTVSRRVSAISENHKAAGCVDNNPCRGGLVRNALDAIRREKGTLQRGKAPILMEDLRNITAYFDTTDIAGIRDKALLLVGFMGAFRRSELVQIDIEDLTFTQEGVIILVAQSKGDQLGQGAQVAIPYSSNLDICAVTALKSWIHRANLASGPLFRPVNKYKQIRNRRLTNQSVAIIVKKYTKLSGLNPDNFAGHSLRRGFATSAAQHDVDERSIMQQTRHKSEKMVRRYIEQGNLFKNNPLNKMF</sequence>
<evidence type="ECO:0000313" key="7">
    <source>
        <dbReference type="EMBL" id="CQR74378.1"/>
    </source>
</evidence>
<dbReference type="SUPFAM" id="SSF47823">
    <property type="entry name" value="lambda integrase-like, N-terminal domain"/>
    <property type="match status" value="1"/>
</dbReference>
<dbReference type="InterPro" id="IPR002104">
    <property type="entry name" value="Integrase_catalytic"/>
</dbReference>
<dbReference type="EMBL" id="CTRP01000014">
    <property type="protein sequence ID" value="CQR74378.1"/>
    <property type="molecule type" value="Genomic_DNA"/>
</dbReference>
<dbReference type="Gene3D" id="1.10.443.10">
    <property type="entry name" value="Intergrase catalytic core"/>
    <property type="match status" value="1"/>
</dbReference>
<protein>
    <submittedName>
        <fullName evidence="7">Integrase/recombinase xerD homolog</fullName>
    </submittedName>
</protein>
<dbReference type="InterPro" id="IPR052925">
    <property type="entry name" value="Phage_Integrase-like_Recomb"/>
</dbReference>
<dbReference type="CDD" id="cd00799">
    <property type="entry name" value="INT_Cre_C"/>
    <property type="match status" value="1"/>
</dbReference>
<dbReference type="GO" id="GO:0015074">
    <property type="term" value="P:DNA integration"/>
    <property type="evidence" value="ECO:0007669"/>
    <property type="project" value="UniProtKB-KW"/>
</dbReference>
<dbReference type="Pfam" id="PF00589">
    <property type="entry name" value="Phage_integrase"/>
    <property type="match status" value="1"/>
</dbReference>
<dbReference type="InterPro" id="IPR044068">
    <property type="entry name" value="CB"/>
</dbReference>
<dbReference type="InterPro" id="IPR010998">
    <property type="entry name" value="Integrase_recombinase_N"/>
</dbReference>
<feature type="domain" description="Tyr recombinase" evidence="5">
    <location>
        <begin position="127"/>
        <end position="323"/>
    </location>
</feature>
<reference evidence="8" key="1">
    <citation type="submission" date="2015-03" db="EMBL/GenBank/DDBJ databases">
        <authorList>
            <person name="Nijsse Bart"/>
        </authorList>
    </citation>
    <scope>NUCLEOTIDE SEQUENCE [LARGE SCALE GENOMIC DNA]</scope>
</reference>
<dbReference type="Proteomes" id="UP000049855">
    <property type="component" value="Unassembled WGS sequence"/>
</dbReference>
<dbReference type="PROSITE" id="PS51900">
    <property type="entry name" value="CB"/>
    <property type="match status" value="1"/>
</dbReference>
<accession>A0A0U1L3W6</accession>
<keyword evidence="1" id="KW-0229">DNA integration</keyword>
<dbReference type="GO" id="GO:0003677">
    <property type="term" value="F:DNA binding"/>
    <property type="evidence" value="ECO:0007669"/>
    <property type="project" value="UniProtKB-UniRule"/>
</dbReference>
<organism evidence="7 8">
    <name type="scientific">Sporomusa ovata</name>
    <dbReference type="NCBI Taxonomy" id="2378"/>
    <lineage>
        <taxon>Bacteria</taxon>
        <taxon>Bacillati</taxon>
        <taxon>Bacillota</taxon>
        <taxon>Negativicutes</taxon>
        <taxon>Selenomonadales</taxon>
        <taxon>Sporomusaceae</taxon>
        <taxon>Sporomusa</taxon>
    </lineage>
</organism>
<dbReference type="PANTHER" id="PTHR34605">
    <property type="entry name" value="PHAGE_INTEGRASE DOMAIN-CONTAINING PROTEIN"/>
    <property type="match status" value="1"/>
</dbReference>
<evidence type="ECO:0000256" key="3">
    <source>
        <dbReference type="ARBA" id="ARBA00023172"/>
    </source>
</evidence>
<proteinExistence type="predicted"/>
<dbReference type="SUPFAM" id="SSF56349">
    <property type="entry name" value="DNA breaking-rejoining enzymes"/>
    <property type="match status" value="1"/>
</dbReference>
<evidence type="ECO:0000259" key="6">
    <source>
        <dbReference type="PROSITE" id="PS51900"/>
    </source>
</evidence>
<dbReference type="InterPro" id="IPR011010">
    <property type="entry name" value="DNA_brk_join_enz"/>
</dbReference>
<keyword evidence="2 4" id="KW-0238">DNA-binding</keyword>
<evidence type="ECO:0000256" key="4">
    <source>
        <dbReference type="PROSITE-ProRule" id="PRU01248"/>
    </source>
</evidence>
<evidence type="ECO:0000256" key="1">
    <source>
        <dbReference type="ARBA" id="ARBA00022908"/>
    </source>
</evidence>
<dbReference type="InterPro" id="IPR013762">
    <property type="entry name" value="Integrase-like_cat_sf"/>
</dbReference>
<dbReference type="Pfam" id="PF02899">
    <property type="entry name" value="Phage_int_SAM_1"/>
    <property type="match status" value="1"/>
</dbReference>